<dbReference type="EMBL" id="JAHESD010000051">
    <property type="protein sequence ID" value="MBT1705286.1"/>
    <property type="molecule type" value="Genomic_DNA"/>
</dbReference>
<feature type="transmembrane region" description="Helical" evidence="1">
    <location>
        <begin position="86"/>
        <end position="106"/>
    </location>
</feature>
<comment type="caution">
    <text evidence="2">The sequence shown here is derived from an EMBL/GenBank/DDBJ whole genome shotgun (WGS) entry which is preliminary data.</text>
</comment>
<sequence>MNSLFNFTNKYRSDLGREEVIARINDLLKSNSKFLFFSTHQYFGSVSGNEFTLTRQKFDWWGMMSSRLKGTVFNQDGTILHTQITIPWVIVTIFLFVTVTALFAILEADEMTVNGEIRQADFSLKAMMVLLVFVFPACMIFAIAILPAKLTERKIVKLLNLRRTT</sequence>
<keyword evidence="1" id="KW-0812">Transmembrane</keyword>
<gene>
    <name evidence="2" type="ORF">KK060_18475</name>
</gene>
<evidence type="ECO:0000313" key="2">
    <source>
        <dbReference type="EMBL" id="MBT1705286.1"/>
    </source>
</evidence>
<dbReference type="RefSeq" id="WP_254155241.1">
    <property type="nucleotide sequence ID" value="NZ_JAHESD010000051.1"/>
</dbReference>
<keyword evidence="1" id="KW-1133">Transmembrane helix</keyword>
<name>A0ABS5VZ35_9BACT</name>
<keyword evidence="3" id="KW-1185">Reference proteome</keyword>
<evidence type="ECO:0000256" key="1">
    <source>
        <dbReference type="SAM" id="Phobius"/>
    </source>
</evidence>
<organism evidence="2 3">
    <name type="scientific">Chryseosolibacter indicus</name>
    <dbReference type="NCBI Taxonomy" id="2782351"/>
    <lineage>
        <taxon>Bacteria</taxon>
        <taxon>Pseudomonadati</taxon>
        <taxon>Bacteroidota</taxon>
        <taxon>Cytophagia</taxon>
        <taxon>Cytophagales</taxon>
        <taxon>Chryseotaleaceae</taxon>
        <taxon>Chryseosolibacter</taxon>
    </lineage>
</organism>
<reference evidence="2 3" key="1">
    <citation type="submission" date="2021-05" db="EMBL/GenBank/DDBJ databases">
        <title>A Polyphasic approach of four new species of the genus Ohtaekwangia: Ohtaekwangia histidinii sp. nov., Ohtaekwangia cretensis sp. nov., Ohtaekwangia indiensis sp. nov., Ohtaekwangia reichenbachii sp. nov. from diverse environment.</title>
        <authorList>
            <person name="Octaviana S."/>
        </authorList>
    </citation>
    <scope>NUCLEOTIDE SEQUENCE [LARGE SCALE GENOMIC DNA]</scope>
    <source>
        <strain evidence="2 3">PWU20</strain>
    </source>
</reference>
<protein>
    <submittedName>
        <fullName evidence="2">Uncharacterized protein</fullName>
    </submittedName>
</protein>
<evidence type="ECO:0000313" key="3">
    <source>
        <dbReference type="Proteomes" id="UP000772618"/>
    </source>
</evidence>
<keyword evidence="1" id="KW-0472">Membrane</keyword>
<accession>A0ABS5VZ35</accession>
<dbReference type="Proteomes" id="UP000772618">
    <property type="component" value="Unassembled WGS sequence"/>
</dbReference>
<feature type="transmembrane region" description="Helical" evidence="1">
    <location>
        <begin position="126"/>
        <end position="148"/>
    </location>
</feature>
<proteinExistence type="predicted"/>